<proteinExistence type="predicted"/>
<comment type="caution">
    <text evidence="1">The sequence shown here is derived from an EMBL/GenBank/DDBJ whole genome shotgun (WGS) entry which is preliminary data.</text>
</comment>
<protein>
    <submittedName>
        <fullName evidence="1">Uncharacterized protein</fullName>
    </submittedName>
</protein>
<gene>
    <name evidence="1" type="ORF">SDC9_146579</name>
</gene>
<accession>A0A645EE38</accession>
<dbReference type="AlphaFoldDB" id="A0A645EE38"/>
<reference evidence="1" key="1">
    <citation type="submission" date="2019-08" db="EMBL/GenBank/DDBJ databases">
        <authorList>
            <person name="Kucharzyk K."/>
            <person name="Murdoch R.W."/>
            <person name="Higgins S."/>
            <person name="Loffler F."/>
        </authorList>
    </citation>
    <scope>NUCLEOTIDE SEQUENCE</scope>
</reference>
<dbReference type="EMBL" id="VSSQ01045485">
    <property type="protein sequence ID" value="MPM99388.1"/>
    <property type="molecule type" value="Genomic_DNA"/>
</dbReference>
<sequence length="102" mass="10451">MPVGQYDRLIRHFKAQCGQPFFFAAAHLGGGQVAAVAGVNGFAVRCVRGLGGVQLGPAAKAGVHKALCFQPGKALLVQRGAPALPIRPGGAAALIPRQAQKQ</sequence>
<organism evidence="1">
    <name type="scientific">bioreactor metagenome</name>
    <dbReference type="NCBI Taxonomy" id="1076179"/>
    <lineage>
        <taxon>unclassified sequences</taxon>
        <taxon>metagenomes</taxon>
        <taxon>ecological metagenomes</taxon>
    </lineage>
</organism>
<name>A0A645EE38_9ZZZZ</name>
<evidence type="ECO:0000313" key="1">
    <source>
        <dbReference type="EMBL" id="MPM99388.1"/>
    </source>
</evidence>